<keyword evidence="1" id="KW-0812">Transmembrane</keyword>
<keyword evidence="1" id="KW-1133">Transmembrane helix</keyword>
<feature type="transmembrane region" description="Helical" evidence="1">
    <location>
        <begin position="40"/>
        <end position="63"/>
    </location>
</feature>
<name>A0A6J4L3B4_9BACT</name>
<protein>
    <submittedName>
        <fullName evidence="2">Uncharacterized protein</fullName>
    </submittedName>
</protein>
<dbReference type="EMBL" id="CADCTW010000095">
    <property type="protein sequence ID" value="CAA9321830.1"/>
    <property type="molecule type" value="Genomic_DNA"/>
</dbReference>
<gene>
    <name evidence="2" type="ORF">AVDCRST_MAG68-1970</name>
</gene>
<feature type="transmembrane region" description="Helical" evidence="1">
    <location>
        <begin position="12"/>
        <end position="34"/>
    </location>
</feature>
<organism evidence="2">
    <name type="scientific">uncultured Gemmatimonadota bacterium</name>
    <dbReference type="NCBI Taxonomy" id="203437"/>
    <lineage>
        <taxon>Bacteria</taxon>
        <taxon>Pseudomonadati</taxon>
        <taxon>Gemmatimonadota</taxon>
        <taxon>environmental samples</taxon>
    </lineage>
</organism>
<evidence type="ECO:0000256" key="1">
    <source>
        <dbReference type="SAM" id="Phobius"/>
    </source>
</evidence>
<sequence length="73" mass="7926">MSLCEIIMLRILLSILFFALGAAVTGAGLMTAYFRDPLATTVILLGMGVSIIAAGVGVTYHVAPFRRRRRRKS</sequence>
<accession>A0A6J4L3B4</accession>
<dbReference type="AlphaFoldDB" id="A0A6J4L3B4"/>
<reference evidence="2" key="1">
    <citation type="submission" date="2020-02" db="EMBL/GenBank/DDBJ databases">
        <authorList>
            <person name="Meier V. D."/>
        </authorList>
    </citation>
    <scope>NUCLEOTIDE SEQUENCE</scope>
    <source>
        <strain evidence="2">AVDCRST_MAG68</strain>
    </source>
</reference>
<evidence type="ECO:0000313" key="2">
    <source>
        <dbReference type="EMBL" id="CAA9321830.1"/>
    </source>
</evidence>
<proteinExistence type="predicted"/>
<keyword evidence="1" id="KW-0472">Membrane</keyword>